<protein>
    <submittedName>
        <fullName evidence="1">DUF3871 family protein</fullName>
    </submittedName>
</protein>
<evidence type="ECO:0000313" key="1">
    <source>
        <dbReference type="EMBL" id="MST76857.1"/>
    </source>
</evidence>
<accession>A0A6I2TWI7</accession>
<dbReference type="AlphaFoldDB" id="A0A6I2TWI7"/>
<evidence type="ECO:0000313" key="2">
    <source>
        <dbReference type="Proteomes" id="UP000450161"/>
    </source>
</evidence>
<dbReference type="RefSeq" id="WP_154480478.1">
    <property type="nucleotide sequence ID" value="NZ_VUNF01000004.1"/>
</dbReference>
<dbReference type="Proteomes" id="UP000450161">
    <property type="component" value="Unassembled WGS sequence"/>
</dbReference>
<dbReference type="EMBL" id="VUNF01000004">
    <property type="protein sequence ID" value="MST76857.1"/>
    <property type="molecule type" value="Genomic_DNA"/>
</dbReference>
<proteinExistence type="predicted"/>
<dbReference type="Pfam" id="PF12987">
    <property type="entry name" value="DUF3871"/>
    <property type="match status" value="1"/>
</dbReference>
<dbReference type="InterPro" id="IPR024353">
    <property type="entry name" value="DUF3871"/>
</dbReference>
<reference evidence="1 2" key="1">
    <citation type="submission" date="2019-08" db="EMBL/GenBank/DDBJ databases">
        <title>In-depth cultivation of the pig gut microbiome towards novel bacterial diversity and tailored functional studies.</title>
        <authorList>
            <person name="Wylensek D."/>
            <person name="Hitch T.C.A."/>
            <person name="Clavel T."/>
        </authorList>
    </citation>
    <scope>NUCLEOTIDE SEQUENCE [LARGE SCALE GENOMIC DNA]</scope>
    <source>
        <strain evidence="1 2">LKV-178-WT-2C</strain>
    </source>
</reference>
<gene>
    <name evidence="1" type="ORF">FYJ72_03955</name>
</gene>
<sequence>MKKKEQTMVVSPTAGEITSEKTLGINDKDIIEAEVIEDEEWGDEHPNFIESNTQAITLEELTNKNIIPTFCDNTLTISHQNFIGSVVEVAKKVFGELTVPELRVSHPIIGRVPSAQHKKASELRDDEKTTFYQRMAFCAHVKNLTRTINGETVHLCIGGVRAYNEDKLYNRQSAMKFKVFVSWKVRVCSNLMITCDGNSGTIDCMTEADIMQKSFELFSGFNPHKEDTLRLLENLSSTTISEEQFCQIIGRMRLYQFLPLAEQKQLPSLTIGDQAVNAMVKNYISNPNFGKKEGEDFTAWNLMQLANEAVKQSYIDKWLDRNQNCTDFAIGIQKALNGEDTEGYDWFLN</sequence>
<name>A0A6I2TWI7_9BACT</name>
<comment type="caution">
    <text evidence="1">The sequence shown here is derived from an EMBL/GenBank/DDBJ whole genome shotgun (WGS) entry which is preliminary data.</text>
</comment>
<organism evidence="1 2">
    <name type="scientific">Segatella copri</name>
    <dbReference type="NCBI Taxonomy" id="165179"/>
    <lineage>
        <taxon>Bacteria</taxon>
        <taxon>Pseudomonadati</taxon>
        <taxon>Bacteroidota</taxon>
        <taxon>Bacteroidia</taxon>
        <taxon>Bacteroidales</taxon>
        <taxon>Prevotellaceae</taxon>
        <taxon>Segatella</taxon>
    </lineage>
</organism>